<dbReference type="Pfam" id="PF00072">
    <property type="entry name" value="Response_reg"/>
    <property type="match status" value="1"/>
</dbReference>
<sequence>MTTIKMLIIEDEMLIAMRLRKKFIEMGYHVCSLAATGRKALEIAEREQPDVVLVDIKLSGGMSGIEAAQKLHDRFGIPFVYATGYESQEIMDQAMATNPLGYFLKPLRCEEISQTIQAALLHDPGTDKA</sequence>
<dbReference type="InterPro" id="IPR052048">
    <property type="entry name" value="ST_Response_Regulator"/>
</dbReference>
<name>A0A9D5JW56_9BACT</name>
<dbReference type="InterPro" id="IPR011006">
    <property type="entry name" value="CheY-like_superfamily"/>
</dbReference>
<dbReference type="EMBL" id="WJJP01000382">
    <property type="protein sequence ID" value="MBD3325234.1"/>
    <property type="molecule type" value="Genomic_DNA"/>
</dbReference>
<feature type="modified residue" description="4-aspartylphosphate" evidence="1">
    <location>
        <position position="55"/>
    </location>
</feature>
<accession>A0A9D5JW56</accession>
<feature type="domain" description="Response regulatory" evidence="2">
    <location>
        <begin position="5"/>
        <end position="120"/>
    </location>
</feature>
<proteinExistence type="predicted"/>
<evidence type="ECO:0000259" key="2">
    <source>
        <dbReference type="PROSITE" id="PS50110"/>
    </source>
</evidence>
<dbReference type="SMART" id="SM00448">
    <property type="entry name" value="REC"/>
    <property type="match status" value="1"/>
</dbReference>
<dbReference type="SUPFAM" id="SSF52172">
    <property type="entry name" value="CheY-like"/>
    <property type="match status" value="1"/>
</dbReference>
<organism evidence="3 4">
    <name type="scientific">candidate division KSB3 bacterium</name>
    <dbReference type="NCBI Taxonomy" id="2044937"/>
    <lineage>
        <taxon>Bacteria</taxon>
        <taxon>candidate division KSB3</taxon>
    </lineage>
</organism>
<dbReference type="InterPro" id="IPR001789">
    <property type="entry name" value="Sig_transdc_resp-reg_receiver"/>
</dbReference>
<dbReference type="PANTHER" id="PTHR43228">
    <property type="entry name" value="TWO-COMPONENT RESPONSE REGULATOR"/>
    <property type="match status" value="1"/>
</dbReference>
<gene>
    <name evidence="3" type="ORF">GF339_11660</name>
</gene>
<protein>
    <submittedName>
        <fullName evidence="3">Response regulator</fullName>
    </submittedName>
</protein>
<dbReference type="PANTHER" id="PTHR43228:SF6">
    <property type="entry name" value="RESPONSE REGULATOR RECEIVER"/>
    <property type="match status" value="1"/>
</dbReference>
<evidence type="ECO:0000313" key="4">
    <source>
        <dbReference type="Proteomes" id="UP000649604"/>
    </source>
</evidence>
<reference evidence="3" key="1">
    <citation type="submission" date="2019-11" db="EMBL/GenBank/DDBJ databases">
        <title>Microbial mats filling the niche in hypersaline microbial mats.</title>
        <authorList>
            <person name="Wong H.L."/>
            <person name="Macleod F.I."/>
            <person name="White R.A. III"/>
            <person name="Burns B.P."/>
        </authorList>
    </citation>
    <scope>NUCLEOTIDE SEQUENCE</scope>
    <source>
        <strain evidence="3">Rbin_158</strain>
    </source>
</reference>
<evidence type="ECO:0000313" key="3">
    <source>
        <dbReference type="EMBL" id="MBD3325234.1"/>
    </source>
</evidence>
<dbReference type="Proteomes" id="UP000649604">
    <property type="component" value="Unassembled WGS sequence"/>
</dbReference>
<dbReference type="AlphaFoldDB" id="A0A9D5JW56"/>
<dbReference type="Gene3D" id="3.40.50.2300">
    <property type="match status" value="1"/>
</dbReference>
<keyword evidence="1" id="KW-0597">Phosphoprotein</keyword>
<comment type="caution">
    <text evidence="3">The sequence shown here is derived from an EMBL/GenBank/DDBJ whole genome shotgun (WGS) entry which is preliminary data.</text>
</comment>
<dbReference type="GO" id="GO:0000160">
    <property type="term" value="P:phosphorelay signal transduction system"/>
    <property type="evidence" value="ECO:0007669"/>
    <property type="project" value="InterPro"/>
</dbReference>
<dbReference type="PROSITE" id="PS50110">
    <property type="entry name" value="RESPONSE_REGULATORY"/>
    <property type="match status" value="1"/>
</dbReference>
<evidence type="ECO:0000256" key="1">
    <source>
        <dbReference type="PROSITE-ProRule" id="PRU00169"/>
    </source>
</evidence>
<dbReference type="CDD" id="cd17534">
    <property type="entry name" value="REC_DC-like"/>
    <property type="match status" value="1"/>
</dbReference>